<evidence type="ECO:0000313" key="2">
    <source>
        <dbReference type="EMBL" id="KAG1787528.1"/>
    </source>
</evidence>
<feature type="region of interest" description="Disordered" evidence="1">
    <location>
        <begin position="1"/>
        <end position="87"/>
    </location>
</feature>
<protein>
    <submittedName>
        <fullName evidence="2">Uncharacterized protein</fullName>
    </submittedName>
</protein>
<dbReference type="AlphaFoldDB" id="A0A9P7AG15"/>
<keyword evidence="3" id="KW-1185">Reference proteome</keyword>
<name>A0A9P7AG15_9AGAM</name>
<sequence length="484" mass="51857">MSSAAGTTACRTCAKNADAHPGRNGAAQASEAVRKPKPVRPRPVAAKVTSSSQPQPAAAVQGGGHGDQREGQKKQGQLTEDIGEDDMNVEVFEGVSKLKPGKKSLRDAVNARLKSMNSKAAELARVDLADRKGNSLPMSAVKSSYPDRIKAWASDVVPSLSSCSSENGGSRRLISVSKASVPPSTIFSHSATTATSNVTSISSKAIPAKGSDVSAIPISDLVGGFGDEDIDDSYERQAASEVMKTGRQPVEPILQFDDVTDSESEDVEPGSKAARHLAAEKSNGIPPPATQPRQPHATQFASGMKRKLASGPSLKTVESFDDLEESSLASLSFGTQEPMVVDIKKASRTTSSTTIMTTDTKVPPAKKAKTALKVKTEQTDLRMMALGLKRSRLDRPTGTQIFPPLVRMDAGQKYFFRPSICGQETNQRLSEWRSNFGSTAIAIIIDFMAWNDDTSPSDLAEYLLSDFGFLYEDPDVIDKMKTFR</sequence>
<accession>A0A9P7AG15</accession>
<evidence type="ECO:0000256" key="1">
    <source>
        <dbReference type="SAM" id="MobiDB-lite"/>
    </source>
</evidence>
<feature type="compositionally biased region" description="Polar residues" evidence="1">
    <location>
        <begin position="291"/>
        <end position="301"/>
    </location>
</feature>
<reference evidence="2" key="1">
    <citation type="journal article" date="2020" name="New Phytol.">
        <title>Comparative genomics reveals dynamic genome evolution in host specialist ectomycorrhizal fungi.</title>
        <authorList>
            <person name="Lofgren L.A."/>
            <person name="Nguyen N.H."/>
            <person name="Vilgalys R."/>
            <person name="Ruytinx J."/>
            <person name="Liao H.L."/>
            <person name="Branco S."/>
            <person name="Kuo A."/>
            <person name="LaButti K."/>
            <person name="Lipzen A."/>
            <person name="Andreopoulos W."/>
            <person name="Pangilinan J."/>
            <person name="Riley R."/>
            <person name="Hundley H."/>
            <person name="Na H."/>
            <person name="Barry K."/>
            <person name="Grigoriev I.V."/>
            <person name="Stajich J.E."/>
            <person name="Kennedy P.G."/>
        </authorList>
    </citation>
    <scope>NUCLEOTIDE SEQUENCE</scope>
    <source>
        <strain evidence="2">S12</strain>
    </source>
</reference>
<dbReference type="GeneID" id="64602729"/>
<evidence type="ECO:0000313" key="3">
    <source>
        <dbReference type="Proteomes" id="UP000719766"/>
    </source>
</evidence>
<feature type="compositionally biased region" description="Polar residues" evidence="1">
    <location>
        <begin position="1"/>
        <end position="10"/>
    </location>
</feature>
<dbReference type="OrthoDB" id="2677435at2759"/>
<dbReference type="RefSeq" id="XP_041154874.1">
    <property type="nucleotide sequence ID" value="XM_041308965.1"/>
</dbReference>
<feature type="region of interest" description="Disordered" evidence="1">
    <location>
        <begin position="281"/>
        <end position="305"/>
    </location>
</feature>
<gene>
    <name evidence="2" type="ORF">HD556DRAFT_1501818</name>
</gene>
<organism evidence="2 3">
    <name type="scientific">Suillus plorans</name>
    <dbReference type="NCBI Taxonomy" id="116603"/>
    <lineage>
        <taxon>Eukaryota</taxon>
        <taxon>Fungi</taxon>
        <taxon>Dikarya</taxon>
        <taxon>Basidiomycota</taxon>
        <taxon>Agaricomycotina</taxon>
        <taxon>Agaricomycetes</taxon>
        <taxon>Agaricomycetidae</taxon>
        <taxon>Boletales</taxon>
        <taxon>Suillineae</taxon>
        <taxon>Suillaceae</taxon>
        <taxon>Suillus</taxon>
    </lineage>
</organism>
<comment type="caution">
    <text evidence="2">The sequence shown here is derived from an EMBL/GenBank/DDBJ whole genome shotgun (WGS) entry which is preliminary data.</text>
</comment>
<dbReference type="Proteomes" id="UP000719766">
    <property type="component" value="Unassembled WGS sequence"/>
</dbReference>
<proteinExistence type="predicted"/>
<dbReference type="EMBL" id="JABBWE010000078">
    <property type="protein sequence ID" value="KAG1787528.1"/>
    <property type="molecule type" value="Genomic_DNA"/>
</dbReference>